<sequence length="61" mass="7006">MPETDNAFDAAFEEKWQVYSRPIKLLNPLKMKAICQLFFADGANYVCDKVEATRTEIFDAT</sequence>
<reference evidence="1" key="1">
    <citation type="journal article" date="2015" name="Nature">
        <title>Complex archaea that bridge the gap between prokaryotes and eukaryotes.</title>
        <authorList>
            <person name="Spang A."/>
            <person name="Saw J.H."/>
            <person name="Jorgensen S.L."/>
            <person name="Zaremba-Niedzwiedzka K."/>
            <person name="Martijn J."/>
            <person name="Lind A.E."/>
            <person name="van Eijk R."/>
            <person name="Schleper C."/>
            <person name="Guy L."/>
            <person name="Ettema T.J."/>
        </authorList>
    </citation>
    <scope>NUCLEOTIDE SEQUENCE</scope>
</reference>
<accession>A0A0F9L4R6</accession>
<dbReference type="EMBL" id="LAZR01011995">
    <property type="protein sequence ID" value="KKM48502.1"/>
    <property type="molecule type" value="Genomic_DNA"/>
</dbReference>
<comment type="caution">
    <text evidence="1">The sequence shown here is derived from an EMBL/GenBank/DDBJ whole genome shotgun (WGS) entry which is preliminary data.</text>
</comment>
<gene>
    <name evidence="1" type="ORF">LCGC14_1557730</name>
</gene>
<name>A0A0F9L4R6_9ZZZZ</name>
<dbReference type="AlphaFoldDB" id="A0A0F9L4R6"/>
<protein>
    <submittedName>
        <fullName evidence="1">Uncharacterized protein</fullName>
    </submittedName>
</protein>
<organism evidence="1">
    <name type="scientific">marine sediment metagenome</name>
    <dbReference type="NCBI Taxonomy" id="412755"/>
    <lineage>
        <taxon>unclassified sequences</taxon>
        <taxon>metagenomes</taxon>
        <taxon>ecological metagenomes</taxon>
    </lineage>
</organism>
<proteinExistence type="predicted"/>
<evidence type="ECO:0000313" key="1">
    <source>
        <dbReference type="EMBL" id="KKM48502.1"/>
    </source>
</evidence>